<feature type="region of interest" description="Disordered" evidence="1">
    <location>
        <begin position="1"/>
        <end position="71"/>
    </location>
</feature>
<dbReference type="EMBL" id="CAJNOQ010059943">
    <property type="protein sequence ID" value="CAF1669241.1"/>
    <property type="molecule type" value="Genomic_DNA"/>
</dbReference>
<sequence>TNPKYNPGKTLQSRRSSSSSSSSSTESSSAWSDEDLKMKLKEAERQQEASSTPIQLTDDILLGPYSHNEII</sequence>
<evidence type="ECO:0000313" key="3">
    <source>
        <dbReference type="EMBL" id="CAF4637055.1"/>
    </source>
</evidence>
<dbReference type="AlphaFoldDB" id="A0A816G4V5"/>
<evidence type="ECO:0000256" key="1">
    <source>
        <dbReference type="SAM" id="MobiDB-lite"/>
    </source>
</evidence>
<proteinExistence type="predicted"/>
<accession>A0A816G4V5</accession>
<evidence type="ECO:0000313" key="4">
    <source>
        <dbReference type="Proteomes" id="UP000663829"/>
    </source>
</evidence>
<dbReference type="Proteomes" id="UP000663829">
    <property type="component" value="Unassembled WGS sequence"/>
</dbReference>
<keyword evidence="4" id="KW-1185">Reference proteome</keyword>
<protein>
    <submittedName>
        <fullName evidence="2">Uncharacterized protein</fullName>
    </submittedName>
</protein>
<dbReference type="OrthoDB" id="6335297at2759"/>
<gene>
    <name evidence="2" type="ORF">GPM918_LOCUS46255</name>
    <name evidence="3" type="ORF">SRO942_LOCUS50027</name>
</gene>
<comment type="caution">
    <text evidence="2">The sequence shown here is derived from an EMBL/GenBank/DDBJ whole genome shotgun (WGS) entry which is preliminary data.</text>
</comment>
<dbReference type="Proteomes" id="UP000681722">
    <property type="component" value="Unassembled WGS sequence"/>
</dbReference>
<feature type="compositionally biased region" description="Basic and acidic residues" evidence="1">
    <location>
        <begin position="34"/>
        <end position="47"/>
    </location>
</feature>
<feature type="compositionally biased region" description="Low complexity" evidence="1">
    <location>
        <begin position="13"/>
        <end position="29"/>
    </location>
</feature>
<organism evidence="2 4">
    <name type="scientific">Didymodactylos carnosus</name>
    <dbReference type="NCBI Taxonomy" id="1234261"/>
    <lineage>
        <taxon>Eukaryota</taxon>
        <taxon>Metazoa</taxon>
        <taxon>Spiralia</taxon>
        <taxon>Gnathifera</taxon>
        <taxon>Rotifera</taxon>
        <taxon>Eurotatoria</taxon>
        <taxon>Bdelloidea</taxon>
        <taxon>Philodinida</taxon>
        <taxon>Philodinidae</taxon>
        <taxon>Didymodactylos</taxon>
    </lineage>
</organism>
<reference evidence="2" key="1">
    <citation type="submission" date="2021-02" db="EMBL/GenBank/DDBJ databases">
        <authorList>
            <person name="Nowell W R."/>
        </authorList>
    </citation>
    <scope>NUCLEOTIDE SEQUENCE</scope>
</reference>
<name>A0A816G4V5_9BILA</name>
<evidence type="ECO:0000313" key="2">
    <source>
        <dbReference type="EMBL" id="CAF1669241.1"/>
    </source>
</evidence>
<feature type="non-terminal residue" evidence="2">
    <location>
        <position position="1"/>
    </location>
</feature>
<dbReference type="EMBL" id="CAJOBC010138497">
    <property type="protein sequence ID" value="CAF4637055.1"/>
    <property type="molecule type" value="Genomic_DNA"/>
</dbReference>
<feature type="non-terminal residue" evidence="2">
    <location>
        <position position="71"/>
    </location>
</feature>